<name>A0A8S5R939_9VIRU</name>
<evidence type="ECO:0000313" key="1">
    <source>
        <dbReference type="EMBL" id="DAE27896.1"/>
    </source>
</evidence>
<dbReference type="EMBL" id="BK015846">
    <property type="protein sequence ID" value="DAE27896.1"/>
    <property type="molecule type" value="Genomic_DNA"/>
</dbReference>
<accession>A0A8S5R939</accession>
<protein>
    <submittedName>
        <fullName evidence="1">Uncharacterized protein</fullName>
    </submittedName>
</protein>
<organism evidence="1">
    <name type="scientific">virus sp. ctDYl1</name>
    <dbReference type="NCBI Taxonomy" id="2826795"/>
    <lineage>
        <taxon>Viruses</taxon>
    </lineage>
</organism>
<reference evidence="1" key="1">
    <citation type="journal article" date="2021" name="Proc. Natl. Acad. Sci. U.S.A.">
        <title>A Catalog of Tens of Thousands of Viruses from Human Metagenomes Reveals Hidden Associations with Chronic Diseases.</title>
        <authorList>
            <person name="Tisza M.J."/>
            <person name="Buck C.B."/>
        </authorList>
    </citation>
    <scope>NUCLEOTIDE SEQUENCE</scope>
    <source>
        <strain evidence="1">CtDYl1</strain>
    </source>
</reference>
<sequence>MVEVAVYDALRKMVTVMMVKMRMKMNGSD</sequence>
<proteinExistence type="predicted"/>